<evidence type="ECO:0008006" key="5">
    <source>
        <dbReference type="Google" id="ProtNLM"/>
    </source>
</evidence>
<keyword evidence="4" id="KW-1185">Reference proteome</keyword>
<protein>
    <recommendedName>
        <fullName evidence="5">Cadherin domain-containing protein</fullName>
    </recommendedName>
</protein>
<name>A0ABV0VPW2_9TELE</name>
<dbReference type="InterPro" id="IPR015919">
    <property type="entry name" value="Cadherin-like_sf"/>
</dbReference>
<evidence type="ECO:0000313" key="4">
    <source>
        <dbReference type="Proteomes" id="UP001444071"/>
    </source>
</evidence>
<keyword evidence="2" id="KW-0472">Membrane</keyword>
<sequence length="75" mass="7803">GDGCFAVDKRTGQVVTTGLVLQRDREYLLSVVALDGLGSHSAPAMLSVVAGARAPQFTNTSYAISIPENTPEGQP</sequence>
<organism evidence="3 4">
    <name type="scientific">Xenotaenia resolanae</name>
    <dbReference type="NCBI Taxonomy" id="208358"/>
    <lineage>
        <taxon>Eukaryota</taxon>
        <taxon>Metazoa</taxon>
        <taxon>Chordata</taxon>
        <taxon>Craniata</taxon>
        <taxon>Vertebrata</taxon>
        <taxon>Euteleostomi</taxon>
        <taxon>Actinopterygii</taxon>
        <taxon>Neopterygii</taxon>
        <taxon>Teleostei</taxon>
        <taxon>Neoteleostei</taxon>
        <taxon>Acanthomorphata</taxon>
        <taxon>Ovalentaria</taxon>
        <taxon>Atherinomorphae</taxon>
        <taxon>Cyprinodontiformes</taxon>
        <taxon>Goodeidae</taxon>
        <taxon>Xenotaenia</taxon>
    </lineage>
</organism>
<evidence type="ECO:0000256" key="2">
    <source>
        <dbReference type="ARBA" id="ARBA00023136"/>
    </source>
</evidence>
<dbReference type="EMBL" id="JAHRIM010000711">
    <property type="protein sequence ID" value="MEQ2258426.1"/>
    <property type="molecule type" value="Genomic_DNA"/>
</dbReference>
<reference evidence="3 4" key="1">
    <citation type="submission" date="2021-06" db="EMBL/GenBank/DDBJ databases">
        <authorList>
            <person name="Palmer J.M."/>
        </authorList>
    </citation>
    <scope>NUCLEOTIDE SEQUENCE [LARGE SCALE GENOMIC DNA]</scope>
    <source>
        <strain evidence="3 4">XR_2019</strain>
        <tissue evidence="3">Muscle</tissue>
    </source>
</reference>
<dbReference type="CDD" id="cd11304">
    <property type="entry name" value="Cadherin_repeat"/>
    <property type="match status" value="1"/>
</dbReference>
<accession>A0ABV0VPW2</accession>
<dbReference type="Proteomes" id="UP001444071">
    <property type="component" value="Unassembled WGS sequence"/>
</dbReference>
<comment type="subcellular location">
    <subcellularLocation>
        <location evidence="1">Membrane</location>
    </subcellularLocation>
</comment>
<gene>
    <name evidence="3" type="ORF">XENORESO_019289</name>
</gene>
<feature type="non-terminal residue" evidence="3">
    <location>
        <position position="1"/>
    </location>
</feature>
<evidence type="ECO:0000313" key="3">
    <source>
        <dbReference type="EMBL" id="MEQ2258426.1"/>
    </source>
</evidence>
<proteinExistence type="predicted"/>
<dbReference type="SUPFAM" id="SSF49313">
    <property type="entry name" value="Cadherin-like"/>
    <property type="match status" value="1"/>
</dbReference>
<evidence type="ECO:0000256" key="1">
    <source>
        <dbReference type="ARBA" id="ARBA00004370"/>
    </source>
</evidence>
<comment type="caution">
    <text evidence="3">The sequence shown here is derived from an EMBL/GenBank/DDBJ whole genome shotgun (WGS) entry which is preliminary data.</text>
</comment>